<reference evidence="2" key="1">
    <citation type="submission" date="2020-10" db="EMBL/GenBank/DDBJ databases">
        <authorList>
            <person name="Gilroy R."/>
        </authorList>
    </citation>
    <scope>NUCLEOTIDE SEQUENCE</scope>
    <source>
        <strain evidence="2">1383</strain>
    </source>
</reference>
<comment type="caution">
    <text evidence="2">The sequence shown here is derived from an EMBL/GenBank/DDBJ whole genome shotgun (WGS) entry which is preliminary data.</text>
</comment>
<evidence type="ECO:0000256" key="1">
    <source>
        <dbReference type="SAM" id="SignalP"/>
    </source>
</evidence>
<name>A0A9D1HAH0_9FLAO</name>
<accession>A0A9D1HAH0</accession>
<evidence type="ECO:0000313" key="2">
    <source>
        <dbReference type="EMBL" id="HIT98393.1"/>
    </source>
</evidence>
<gene>
    <name evidence="2" type="ORF">IAC44_06095</name>
</gene>
<organism evidence="2 3">
    <name type="scientific">Candidatus Merdimorpha stercoravium</name>
    <dbReference type="NCBI Taxonomy" id="2840863"/>
    <lineage>
        <taxon>Bacteria</taxon>
        <taxon>Pseudomonadati</taxon>
        <taxon>Bacteroidota</taxon>
        <taxon>Flavobacteriia</taxon>
        <taxon>Flavobacteriales</taxon>
        <taxon>Candidatus Merdimorpha</taxon>
    </lineage>
</organism>
<feature type="signal peptide" evidence="1">
    <location>
        <begin position="1"/>
        <end position="18"/>
    </location>
</feature>
<dbReference type="Gene3D" id="2.120.10.30">
    <property type="entry name" value="TolB, C-terminal domain"/>
    <property type="match status" value="1"/>
</dbReference>
<protein>
    <submittedName>
        <fullName evidence="2">6-bladed beta-propeller</fullName>
    </submittedName>
</protein>
<evidence type="ECO:0000313" key="3">
    <source>
        <dbReference type="Proteomes" id="UP000824161"/>
    </source>
</evidence>
<dbReference type="EMBL" id="DVLY01000150">
    <property type="protein sequence ID" value="HIT98393.1"/>
    <property type="molecule type" value="Genomic_DNA"/>
</dbReference>
<sequence>MKRAFLWGCLLPVLAACAGGGESRGEGAIFPDPVPVEGKVRLSSILSRYRLIPLQTGDSSLVGAVVKVVKNDGRYYISDRSDQLSVFDAQGRFLGRIAGRGAGPGEYGRLLDFDVDDRQVVILDYQRLHFYSLEGEYEKTVHMADNGTYVRLLSGGRILLASDSPQGVVCLLERNGEDGRYFVERGQRHHFRKGFAFVQAGAEVLFQDGVCANDVWCFGGKEVQPGHLVDDSRALGASEEESAVKEHGYPYLLQPNSALKIWRLTGSARHLAFLALVDRQALWYVHDLSEKTTAVYDMTDGKAQVVDDITFNDQQPCLFLSYANRSDDGFVAWTSMARLAEDLDRHPDSQGTQTYRQAAALVARCADPDDANPVLFDFDYK</sequence>
<dbReference type="Proteomes" id="UP000824161">
    <property type="component" value="Unassembled WGS sequence"/>
</dbReference>
<dbReference type="AlphaFoldDB" id="A0A9D1HAH0"/>
<feature type="chain" id="PRO_5038723538" evidence="1">
    <location>
        <begin position="19"/>
        <end position="381"/>
    </location>
</feature>
<dbReference type="InterPro" id="IPR011042">
    <property type="entry name" value="6-blade_b-propeller_TolB-like"/>
</dbReference>
<reference evidence="2" key="2">
    <citation type="journal article" date="2021" name="PeerJ">
        <title>Extensive microbial diversity within the chicken gut microbiome revealed by metagenomics and culture.</title>
        <authorList>
            <person name="Gilroy R."/>
            <person name="Ravi A."/>
            <person name="Getino M."/>
            <person name="Pursley I."/>
            <person name="Horton D.L."/>
            <person name="Alikhan N.F."/>
            <person name="Baker D."/>
            <person name="Gharbi K."/>
            <person name="Hall N."/>
            <person name="Watson M."/>
            <person name="Adriaenssens E.M."/>
            <person name="Foster-Nyarko E."/>
            <person name="Jarju S."/>
            <person name="Secka A."/>
            <person name="Antonio M."/>
            <person name="Oren A."/>
            <person name="Chaudhuri R.R."/>
            <person name="La Ragione R."/>
            <person name="Hildebrand F."/>
            <person name="Pallen M.J."/>
        </authorList>
    </citation>
    <scope>NUCLEOTIDE SEQUENCE</scope>
    <source>
        <strain evidence="2">1383</strain>
    </source>
</reference>
<dbReference type="SUPFAM" id="SSF63829">
    <property type="entry name" value="Calcium-dependent phosphotriesterase"/>
    <property type="match status" value="1"/>
</dbReference>
<dbReference type="Pfam" id="PF17170">
    <property type="entry name" value="DUF5128"/>
    <property type="match status" value="1"/>
</dbReference>
<proteinExistence type="predicted"/>
<keyword evidence="1" id="KW-0732">Signal</keyword>
<dbReference type="PROSITE" id="PS51257">
    <property type="entry name" value="PROKAR_LIPOPROTEIN"/>
    <property type="match status" value="1"/>
</dbReference>